<sequence length="571" mass="64474">MTVENRFENTLSDIFTVYEHADKESSVLTTEVLPSKFLENDPASILTSLKSYIDGNKNYTKTTILKKYNQGEYTGSPYKLYHDVKIVSSSLISQHKVGTKEYKNIDFFYKFSTEILLREVSRIHLSIFNEHVESTELESHLKQDYTKISNTYSLTNGEVITYVSKPEEPEPTSTPYSNIYANPVHVQPPKQNSIPLFSSLLGKSEVDTNPTYVPDPYSISKVVPNRISLSRACLTFDSLSPALPKFLAGSENSQTEILHDFFHPLWYTIPVPTWLDYKADLIKPPTALPIQNVAVSAPTSSAINEKGTSIKPTLAVLQQRGSGSDPASTVATLIQGPGDSFRSFAPNVDLKDAIVTEELKGKIWLHHLGFAEIDQFRAKYEKKVDVASGVSKSEEEESKLVQKPIDKKEEVKDEDPMEVTDEVTDEINVKNLVQWDPEQIEVLKFLRREKASITESPKALQRLISTLTLKLNKLRQERFLHADAKSQSLPSSEEITTYRKIEKLVTIAIKLYNVSPGDFPYQFSKKLPVLTTEYTGVLPGISQSKIQPMMPSNVNRRLPSIRGPYKKKNRF</sequence>
<accession>A0A1E4SJF7</accession>
<dbReference type="EMBL" id="KV453911">
    <property type="protein sequence ID" value="ODV79639.1"/>
    <property type="molecule type" value="Genomic_DNA"/>
</dbReference>
<protein>
    <recommendedName>
        <fullName evidence="4">Chromatin structure-remodeling complex protein RSC58</fullName>
    </recommendedName>
</protein>
<evidence type="ECO:0000313" key="3">
    <source>
        <dbReference type="Proteomes" id="UP000094285"/>
    </source>
</evidence>
<dbReference type="GeneID" id="30981598"/>
<evidence type="ECO:0000313" key="2">
    <source>
        <dbReference type="EMBL" id="ODV79639.1"/>
    </source>
</evidence>
<dbReference type="OrthoDB" id="5354116at2759"/>
<evidence type="ECO:0000256" key="1">
    <source>
        <dbReference type="SAM" id="MobiDB-lite"/>
    </source>
</evidence>
<dbReference type="RefSeq" id="XP_020064761.1">
    <property type="nucleotide sequence ID" value="XM_020207461.1"/>
</dbReference>
<dbReference type="AlphaFoldDB" id="A0A1E4SJF7"/>
<reference evidence="3" key="1">
    <citation type="submission" date="2016-05" db="EMBL/GenBank/DDBJ databases">
        <title>Comparative genomics of biotechnologically important yeasts.</title>
        <authorList>
            <consortium name="DOE Joint Genome Institute"/>
            <person name="Riley R."/>
            <person name="Haridas S."/>
            <person name="Wolfe K.H."/>
            <person name="Lopes M.R."/>
            <person name="Hittinger C.T."/>
            <person name="Goker M."/>
            <person name="Salamov A."/>
            <person name="Wisecaver J."/>
            <person name="Long T.M."/>
            <person name="Aerts A.L."/>
            <person name="Barry K."/>
            <person name="Choi C."/>
            <person name="Clum A."/>
            <person name="Coughlan A.Y."/>
            <person name="Deshpande S."/>
            <person name="Douglass A.P."/>
            <person name="Hanson S.J."/>
            <person name="Klenk H.-P."/>
            <person name="Labutti K."/>
            <person name="Lapidus A."/>
            <person name="Lindquist E."/>
            <person name="Lipzen A."/>
            <person name="Meier-Kolthoff J.P."/>
            <person name="Ohm R.A."/>
            <person name="Otillar R.P."/>
            <person name="Pangilinan J."/>
            <person name="Peng Y."/>
            <person name="Rokas A."/>
            <person name="Rosa C.A."/>
            <person name="Scheuner C."/>
            <person name="Sibirny A.A."/>
            <person name="Slot J.C."/>
            <person name="Stielow J.B."/>
            <person name="Sun H."/>
            <person name="Kurtzman C.P."/>
            <person name="Blackwell M."/>
            <person name="Grigoriev I.V."/>
            <person name="Jeffries T.W."/>
        </authorList>
    </citation>
    <scope>NUCLEOTIDE SEQUENCE [LARGE SCALE GENOMIC DNA]</scope>
    <source>
        <strain evidence="3">NRRL Y-17324</strain>
    </source>
</reference>
<evidence type="ECO:0008006" key="4">
    <source>
        <dbReference type="Google" id="ProtNLM"/>
    </source>
</evidence>
<gene>
    <name evidence="2" type="ORF">CANTADRAFT_25562</name>
</gene>
<dbReference type="Proteomes" id="UP000094285">
    <property type="component" value="Unassembled WGS sequence"/>
</dbReference>
<name>A0A1E4SJF7_9ASCO</name>
<keyword evidence="3" id="KW-1185">Reference proteome</keyword>
<organism evidence="2 3">
    <name type="scientific">Suhomyces tanzawaensis NRRL Y-17324</name>
    <dbReference type="NCBI Taxonomy" id="984487"/>
    <lineage>
        <taxon>Eukaryota</taxon>
        <taxon>Fungi</taxon>
        <taxon>Dikarya</taxon>
        <taxon>Ascomycota</taxon>
        <taxon>Saccharomycotina</taxon>
        <taxon>Pichiomycetes</taxon>
        <taxon>Debaryomycetaceae</taxon>
        <taxon>Suhomyces</taxon>
    </lineage>
</organism>
<proteinExistence type="predicted"/>
<dbReference type="STRING" id="984487.A0A1E4SJF7"/>
<feature type="region of interest" description="Disordered" evidence="1">
    <location>
        <begin position="552"/>
        <end position="571"/>
    </location>
</feature>